<dbReference type="Pfam" id="PF00512">
    <property type="entry name" value="HisKA"/>
    <property type="match status" value="1"/>
</dbReference>
<organism evidence="23 24">
    <name type="scientific">Uliginosibacterium silvisoli</name>
    <dbReference type="NCBI Taxonomy" id="3114758"/>
    <lineage>
        <taxon>Bacteria</taxon>
        <taxon>Pseudomonadati</taxon>
        <taxon>Pseudomonadota</taxon>
        <taxon>Betaproteobacteria</taxon>
        <taxon>Rhodocyclales</taxon>
        <taxon>Zoogloeaceae</taxon>
        <taxon>Uliginosibacterium</taxon>
    </lineage>
</organism>
<keyword evidence="11 16" id="KW-1133">Transmembrane helix</keyword>
<evidence type="ECO:0000256" key="16">
    <source>
        <dbReference type="PROSITE-ProRule" id="PRU00244"/>
    </source>
</evidence>
<evidence type="ECO:0000256" key="12">
    <source>
        <dbReference type="ARBA" id="ARBA00023012"/>
    </source>
</evidence>
<dbReference type="Pfam" id="PF02518">
    <property type="entry name" value="HATPase_c"/>
    <property type="match status" value="1"/>
</dbReference>
<feature type="domain" description="HPt" evidence="21">
    <location>
        <begin position="1055"/>
        <end position="1150"/>
    </location>
</feature>
<comment type="subcellular location">
    <subcellularLocation>
        <location evidence="2">Cell inner membrane</location>
        <topology evidence="2">Multi-pass membrane protein</topology>
    </subcellularLocation>
</comment>
<dbReference type="EC" id="2.7.13.3" evidence="3"/>
<feature type="domain" description="Response regulatory" evidence="18">
    <location>
        <begin position="905"/>
        <end position="1024"/>
    </location>
</feature>
<dbReference type="PANTHER" id="PTHR43047:SF64">
    <property type="entry name" value="HISTIDINE KINASE CONTAINING CHEY-HOMOLOGOUS RECEIVER DOMAIN AND PAS DOMAIN-RELATED"/>
    <property type="match status" value="1"/>
</dbReference>
<dbReference type="PRINTS" id="PR00344">
    <property type="entry name" value="BCTRLSENSOR"/>
</dbReference>
<dbReference type="SMART" id="SM00388">
    <property type="entry name" value="HisKA"/>
    <property type="match status" value="1"/>
</dbReference>
<dbReference type="InterPro" id="IPR001789">
    <property type="entry name" value="Sig_transdc_resp-reg_receiver"/>
</dbReference>
<dbReference type="Gene3D" id="3.30.565.10">
    <property type="entry name" value="Histidine kinase-like ATPase, C-terminal domain"/>
    <property type="match status" value="1"/>
</dbReference>
<feature type="modified residue" description="4-aspartylphosphate" evidence="15">
    <location>
        <position position="954"/>
    </location>
</feature>
<evidence type="ECO:0000259" key="19">
    <source>
        <dbReference type="PROSITE" id="PS50112"/>
    </source>
</evidence>
<dbReference type="InterPro" id="IPR035965">
    <property type="entry name" value="PAS-like_dom_sf"/>
</dbReference>
<dbReference type="SMART" id="SM00086">
    <property type="entry name" value="PAC"/>
    <property type="match status" value="3"/>
</dbReference>
<dbReference type="InterPro" id="IPR036890">
    <property type="entry name" value="HATPase_C_sf"/>
</dbReference>
<evidence type="ECO:0000259" key="20">
    <source>
        <dbReference type="PROSITE" id="PS50113"/>
    </source>
</evidence>
<evidence type="ECO:0000256" key="5">
    <source>
        <dbReference type="ARBA" id="ARBA00022519"/>
    </source>
</evidence>
<evidence type="ECO:0000313" key="24">
    <source>
        <dbReference type="Proteomes" id="UP001331561"/>
    </source>
</evidence>
<dbReference type="InterPro" id="IPR005467">
    <property type="entry name" value="His_kinase_dom"/>
</dbReference>
<evidence type="ECO:0000256" key="9">
    <source>
        <dbReference type="ARBA" id="ARBA00022777"/>
    </source>
</evidence>
<evidence type="ECO:0000259" key="22">
    <source>
        <dbReference type="PROSITE" id="PS50924"/>
    </source>
</evidence>
<dbReference type="SUPFAM" id="SSF47226">
    <property type="entry name" value="Histidine-containing phosphotransfer domain, HPT domain"/>
    <property type="match status" value="1"/>
</dbReference>
<evidence type="ECO:0000256" key="3">
    <source>
        <dbReference type="ARBA" id="ARBA00012438"/>
    </source>
</evidence>
<dbReference type="CDD" id="cd17546">
    <property type="entry name" value="REC_hyHK_CKI1_RcsC-like"/>
    <property type="match status" value="1"/>
</dbReference>
<keyword evidence="5" id="KW-0997">Cell inner membrane</keyword>
<keyword evidence="24" id="KW-1185">Reference proteome</keyword>
<dbReference type="CDD" id="cd00130">
    <property type="entry name" value="PAS"/>
    <property type="match status" value="3"/>
</dbReference>
<evidence type="ECO:0000256" key="8">
    <source>
        <dbReference type="ARBA" id="ARBA00022692"/>
    </source>
</evidence>
<protein>
    <recommendedName>
        <fullName evidence="3">histidine kinase</fullName>
        <ecNumber evidence="3">2.7.13.3</ecNumber>
    </recommendedName>
</protein>
<feature type="transmembrane region" description="Helical" evidence="16">
    <location>
        <begin position="127"/>
        <end position="145"/>
    </location>
</feature>
<keyword evidence="10" id="KW-0067">ATP-binding</keyword>
<dbReference type="PROSITE" id="PS50109">
    <property type="entry name" value="HIS_KIN"/>
    <property type="match status" value="1"/>
</dbReference>
<keyword evidence="9" id="KW-0418">Kinase</keyword>
<dbReference type="SMART" id="SM00387">
    <property type="entry name" value="HATPase_c"/>
    <property type="match status" value="1"/>
</dbReference>
<evidence type="ECO:0000313" key="23">
    <source>
        <dbReference type="EMBL" id="MEC5385793.1"/>
    </source>
</evidence>
<dbReference type="SMART" id="SM00448">
    <property type="entry name" value="REC"/>
    <property type="match status" value="1"/>
</dbReference>
<dbReference type="Gene3D" id="3.40.50.2300">
    <property type="match status" value="1"/>
</dbReference>
<feature type="transmembrane region" description="Helical" evidence="16">
    <location>
        <begin position="235"/>
        <end position="259"/>
    </location>
</feature>
<dbReference type="EMBL" id="JAYXHS010000001">
    <property type="protein sequence ID" value="MEC5385793.1"/>
    <property type="molecule type" value="Genomic_DNA"/>
</dbReference>
<feature type="transmembrane region" description="Helical" evidence="16">
    <location>
        <begin position="25"/>
        <end position="47"/>
    </location>
</feature>
<dbReference type="SUPFAM" id="SSF52172">
    <property type="entry name" value="CheY-like"/>
    <property type="match status" value="1"/>
</dbReference>
<dbReference type="InterPro" id="IPR004358">
    <property type="entry name" value="Sig_transdc_His_kin-like_C"/>
</dbReference>
<feature type="domain" description="MHYT" evidence="22">
    <location>
        <begin position="22"/>
        <end position="221"/>
    </location>
</feature>
<comment type="caution">
    <text evidence="23">The sequence shown here is derived from an EMBL/GenBank/DDBJ whole genome shotgun (WGS) entry which is preliminary data.</text>
</comment>
<dbReference type="Gene3D" id="3.30.450.20">
    <property type="entry name" value="PAS domain"/>
    <property type="match status" value="3"/>
</dbReference>
<accession>A0ABU6K1W7</accession>
<feature type="domain" description="PAC" evidence="20">
    <location>
        <begin position="476"/>
        <end position="528"/>
    </location>
</feature>
<dbReference type="SUPFAM" id="SSF55785">
    <property type="entry name" value="PYP-like sensor domain (PAS domain)"/>
    <property type="match status" value="3"/>
</dbReference>
<reference evidence="23 24" key="1">
    <citation type="submission" date="2024-01" db="EMBL/GenBank/DDBJ databases">
        <title>Uliginosibacterium soil sp. nov.</title>
        <authorList>
            <person name="Lv Y."/>
        </authorList>
    </citation>
    <scope>NUCLEOTIDE SEQUENCE [LARGE SCALE GENOMIC DNA]</scope>
    <source>
        <strain evidence="23 24">H3</strain>
    </source>
</reference>
<dbReference type="PROSITE" id="PS50924">
    <property type="entry name" value="MHYT"/>
    <property type="match status" value="1"/>
</dbReference>
<dbReference type="InterPro" id="IPR013655">
    <property type="entry name" value="PAS_fold_3"/>
</dbReference>
<keyword evidence="13 16" id="KW-0472">Membrane</keyword>
<feature type="domain" description="PAS" evidence="19">
    <location>
        <begin position="271"/>
        <end position="341"/>
    </location>
</feature>
<name>A0ABU6K1W7_9RHOO</name>
<evidence type="ECO:0000256" key="6">
    <source>
        <dbReference type="ARBA" id="ARBA00022553"/>
    </source>
</evidence>
<evidence type="ECO:0000256" key="1">
    <source>
        <dbReference type="ARBA" id="ARBA00000085"/>
    </source>
</evidence>
<dbReference type="PROSITE" id="PS50110">
    <property type="entry name" value="RESPONSE_REGULATORY"/>
    <property type="match status" value="1"/>
</dbReference>
<dbReference type="PANTHER" id="PTHR43047">
    <property type="entry name" value="TWO-COMPONENT HISTIDINE PROTEIN KINASE"/>
    <property type="match status" value="1"/>
</dbReference>
<evidence type="ECO:0000256" key="10">
    <source>
        <dbReference type="ARBA" id="ARBA00022840"/>
    </source>
</evidence>
<keyword evidence="10" id="KW-0547">Nucleotide-binding</keyword>
<dbReference type="InterPro" id="IPR000700">
    <property type="entry name" value="PAS-assoc_C"/>
</dbReference>
<feature type="domain" description="Histidine kinase" evidence="17">
    <location>
        <begin position="668"/>
        <end position="884"/>
    </location>
</feature>
<feature type="domain" description="PAC" evidence="20">
    <location>
        <begin position="598"/>
        <end position="650"/>
    </location>
</feature>
<evidence type="ECO:0000256" key="11">
    <source>
        <dbReference type="ARBA" id="ARBA00022989"/>
    </source>
</evidence>
<dbReference type="InterPro" id="IPR000014">
    <property type="entry name" value="PAS"/>
</dbReference>
<dbReference type="PROSITE" id="PS50894">
    <property type="entry name" value="HPT"/>
    <property type="match status" value="1"/>
</dbReference>
<dbReference type="Proteomes" id="UP001331561">
    <property type="component" value="Unassembled WGS sequence"/>
</dbReference>
<dbReference type="Pfam" id="PF03707">
    <property type="entry name" value="MHYT"/>
    <property type="match status" value="3"/>
</dbReference>
<comment type="catalytic activity">
    <reaction evidence="1">
        <text>ATP + protein L-histidine = ADP + protein N-phospho-L-histidine.</text>
        <dbReference type="EC" id="2.7.13.3"/>
    </reaction>
</comment>
<keyword evidence="6 15" id="KW-0597">Phosphoprotein</keyword>
<keyword evidence="7" id="KW-0808">Transferase</keyword>
<feature type="domain" description="PAS" evidence="19">
    <location>
        <begin position="399"/>
        <end position="473"/>
    </location>
</feature>
<dbReference type="InterPro" id="IPR005330">
    <property type="entry name" value="MHYT_dom"/>
</dbReference>
<dbReference type="InterPro" id="IPR003661">
    <property type="entry name" value="HisK_dim/P_dom"/>
</dbReference>
<dbReference type="CDD" id="cd16922">
    <property type="entry name" value="HATPase_EvgS-ArcB-TorS-like"/>
    <property type="match status" value="1"/>
</dbReference>
<dbReference type="InterPro" id="IPR036097">
    <property type="entry name" value="HisK_dim/P_sf"/>
</dbReference>
<dbReference type="PROSITE" id="PS50112">
    <property type="entry name" value="PAS"/>
    <property type="match status" value="3"/>
</dbReference>
<sequence length="1243" mass="135454">MFDPSRMFLFDTAPGLLLVGSYQPWLVVLSVGIAIFAATMALQVAGMARQTDVVLHRQVAVVTGALALGGGIWAMHFIGMLAFSLCVAVEYAPGITLLSLLPGLAASWVALQLLIQPRITRWQLGTGGVLVGAGIGTMHYSGMAAMQMAPSLRYDPVGFGISIVVAVALAILALGVRFGNGGRGWLADRIGPRWGILPSGIIMGLAIAGMHYTGMAAARFVGVEEPGSAMALNTGFVALAVALVVVTLAVFVAAANSLLRYRELYRRMQFNESRLQAVFDTAADGMMTIDSDGIVRDFNPAAERIFGWAASEVIGKPANMLVSSEDGSAYDQRRREYLADGKALWLGQGRELSGMRKDGSQLPIRVAIGRMTLPGKPLFVAVVTDISERHAMEQSLRGSEQQLRTLIRNMPGVSFRCLFDELWSLVFVSDAVTGVTGWEPDEFMHGRRGWKSLVHPDDYAQLANDVAQAIAERRSYEATYRIVVRDGSERWVWESGTPEFDAQGNALWVDGVLLDVTDTRRRSAEFEGTVHALSRSLAVVEFDLYGQVLSANDNFLQLTGYQLDELRGRHHGILCDPQYVHSDAYTDLWARLGRGEFDAGEYLRFRKDGRPYWIQATYNPVYGADGRLQKIIKFATDITARKQMEQDLREAKERAEQAATARAAFLANMSHEIRTPMNAIIGFTDVLLDGELVGDQRRHLETVRNASRALLRLLNEILDSAKLDRGAVELELGDFDLLALIDEISSTLSGSLRDKGLKFHLDYDKALGNTYRGDALRVRQVITNLFSNAIKFTERGEIALSVKPEGDALHFSVRDTGIGIPPDRIAAIFDPFTQADASMSRRFGGTGLGTTISKQLVELMGGRIWVESEVSVGSVFHFVLPLPAAEQGTAPVDGRRATLKLPPLRVLAVDDVRQNLELLSIILRRYGHTVVLANDGASAVAFATSDRYDVILMDVQMPGIDGLEATRRIRAREQAGNSPRVPVIALTASVMDADRDAARQAGMDGFASKPVELLALSREIARVLGLRDVEISSEPVVRSRQTLATRSGLMRWGGERASWVGALLRLADDLPLAMRTLGAHLANRREADARSEAHRLRGLAGNLGLEHLADALEQLESACAAAAHEPSRLAGIQAALNDTEHACERALAAVASETVAERAREQAAQTQLDMDYATLRSAGSRLIETLGQGALDDEALARFSAAMPAGIPQLQTLQRFIDDFDFAAARQHLATFLDALQETETSP</sequence>
<dbReference type="Pfam" id="PF00072">
    <property type="entry name" value="Response_reg"/>
    <property type="match status" value="1"/>
</dbReference>
<feature type="transmembrane region" description="Helical" evidence="16">
    <location>
        <begin position="196"/>
        <end position="215"/>
    </location>
</feature>
<evidence type="ECO:0000256" key="2">
    <source>
        <dbReference type="ARBA" id="ARBA00004429"/>
    </source>
</evidence>
<evidence type="ECO:0000259" key="17">
    <source>
        <dbReference type="PROSITE" id="PS50109"/>
    </source>
</evidence>
<dbReference type="InterPro" id="IPR008207">
    <property type="entry name" value="Sig_transdc_His_kin_Hpt_dom"/>
</dbReference>
<dbReference type="Gene3D" id="1.10.287.130">
    <property type="match status" value="1"/>
</dbReference>
<dbReference type="Pfam" id="PF00989">
    <property type="entry name" value="PAS"/>
    <property type="match status" value="1"/>
</dbReference>
<evidence type="ECO:0000256" key="15">
    <source>
        <dbReference type="PROSITE-ProRule" id="PRU00169"/>
    </source>
</evidence>
<keyword evidence="12" id="KW-0902">Two-component regulatory system</keyword>
<feature type="transmembrane region" description="Helical" evidence="16">
    <location>
        <begin position="95"/>
        <end position="115"/>
    </location>
</feature>
<gene>
    <name evidence="23" type="ORF">VVD49_08660</name>
</gene>
<dbReference type="Pfam" id="PF08447">
    <property type="entry name" value="PAS_3"/>
    <property type="match status" value="2"/>
</dbReference>
<evidence type="ECO:0000256" key="7">
    <source>
        <dbReference type="ARBA" id="ARBA00022679"/>
    </source>
</evidence>
<feature type="domain" description="PAS" evidence="19">
    <location>
        <begin position="539"/>
        <end position="569"/>
    </location>
</feature>
<evidence type="ECO:0000256" key="13">
    <source>
        <dbReference type="ARBA" id="ARBA00023136"/>
    </source>
</evidence>
<dbReference type="SMART" id="SM00091">
    <property type="entry name" value="PAS"/>
    <property type="match status" value="3"/>
</dbReference>
<evidence type="ECO:0000256" key="4">
    <source>
        <dbReference type="ARBA" id="ARBA00022475"/>
    </source>
</evidence>
<keyword evidence="8 16" id="KW-0812">Transmembrane</keyword>
<feature type="modified residue" description="Phosphohistidine" evidence="14">
    <location>
        <position position="1094"/>
    </location>
</feature>
<feature type="transmembrane region" description="Helical" evidence="16">
    <location>
        <begin position="157"/>
        <end position="176"/>
    </location>
</feature>
<dbReference type="InterPro" id="IPR013767">
    <property type="entry name" value="PAS_fold"/>
</dbReference>
<proteinExistence type="predicted"/>
<dbReference type="PROSITE" id="PS50113">
    <property type="entry name" value="PAC"/>
    <property type="match status" value="2"/>
</dbReference>
<dbReference type="SUPFAM" id="SSF55874">
    <property type="entry name" value="ATPase domain of HSP90 chaperone/DNA topoisomerase II/histidine kinase"/>
    <property type="match status" value="1"/>
</dbReference>
<dbReference type="NCBIfam" id="TIGR00229">
    <property type="entry name" value="sensory_box"/>
    <property type="match status" value="3"/>
</dbReference>
<dbReference type="InterPro" id="IPR001610">
    <property type="entry name" value="PAC"/>
</dbReference>
<dbReference type="InterPro" id="IPR011006">
    <property type="entry name" value="CheY-like_superfamily"/>
</dbReference>
<dbReference type="InterPro" id="IPR036641">
    <property type="entry name" value="HPT_dom_sf"/>
</dbReference>
<evidence type="ECO:0000259" key="21">
    <source>
        <dbReference type="PROSITE" id="PS50894"/>
    </source>
</evidence>
<evidence type="ECO:0000256" key="14">
    <source>
        <dbReference type="PROSITE-ProRule" id="PRU00110"/>
    </source>
</evidence>
<dbReference type="SUPFAM" id="SSF47384">
    <property type="entry name" value="Homodimeric domain of signal transducing histidine kinase"/>
    <property type="match status" value="1"/>
</dbReference>
<evidence type="ECO:0000259" key="18">
    <source>
        <dbReference type="PROSITE" id="PS50110"/>
    </source>
</evidence>
<feature type="transmembrane region" description="Helical" evidence="16">
    <location>
        <begin position="59"/>
        <end position="83"/>
    </location>
</feature>
<dbReference type="InterPro" id="IPR003594">
    <property type="entry name" value="HATPase_dom"/>
</dbReference>
<dbReference type="Gene3D" id="1.20.120.160">
    <property type="entry name" value="HPT domain"/>
    <property type="match status" value="1"/>
</dbReference>
<dbReference type="CDD" id="cd00082">
    <property type="entry name" value="HisKA"/>
    <property type="match status" value="1"/>
</dbReference>
<keyword evidence="4" id="KW-1003">Cell membrane</keyword>
<dbReference type="RefSeq" id="WP_327598740.1">
    <property type="nucleotide sequence ID" value="NZ_JAYXHS010000001.1"/>
</dbReference>